<evidence type="ECO:0000256" key="2">
    <source>
        <dbReference type="ARBA" id="ARBA00022598"/>
    </source>
</evidence>
<dbReference type="FunFam" id="3.30.300.30:FF:000008">
    <property type="entry name" value="2,3-dihydroxybenzoate-AMP ligase"/>
    <property type="match status" value="1"/>
</dbReference>
<dbReference type="CDD" id="cd12118">
    <property type="entry name" value="ttLC_FACS_AEE21_like"/>
    <property type="match status" value="1"/>
</dbReference>
<name>A0A835DJ52_TETSI</name>
<dbReference type="OrthoDB" id="10253115at2759"/>
<dbReference type="InterPro" id="IPR020845">
    <property type="entry name" value="AMP-binding_CS"/>
</dbReference>
<reference evidence="5 6" key="1">
    <citation type="submission" date="2020-04" db="EMBL/GenBank/DDBJ databases">
        <title>Plant Genome Project.</title>
        <authorList>
            <person name="Zhang R.-G."/>
        </authorList>
    </citation>
    <scope>NUCLEOTIDE SEQUENCE [LARGE SCALE GENOMIC DNA]</scope>
    <source>
        <strain evidence="5">YNK0</strain>
        <tissue evidence="5">Leaf</tissue>
    </source>
</reference>
<dbReference type="Gene3D" id="3.40.50.12780">
    <property type="entry name" value="N-terminal domain of ligase-like"/>
    <property type="match status" value="1"/>
</dbReference>
<evidence type="ECO:0000313" key="6">
    <source>
        <dbReference type="Proteomes" id="UP000655225"/>
    </source>
</evidence>
<dbReference type="InterPro" id="IPR025110">
    <property type="entry name" value="AMP-bd_C"/>
</dbReference>
<accession>A0A835DJ52</accession>
<feature type="domain" description="AMP-dependent synthetase/ligase" evidence="3">
    <location>
        <begin position="49"/>
        <end position="432"/>
    </location>
</feature>
<evidence type="ECO:0000259" key="4">
    <source>
        <dbReference type="Pfam" id="PF13193"/>
    </source>
</evidence>
<evidence type="ECO:0000256" key="1">
    <source>
        <dbReference type="ARBA" id="ARBA00006432"/>
    </source>
</evidence>
<keyword evidence="6" id="KW-1185">Reference proteome</keyword>
<evidence type="ECO:0000313" key="5">
    <source>
        <dbReference type="EMBL" id="KAF8405523.1"/>
    </source>
</evidence>
<dbReference type="SUPFAM" id="SSF56801">
    <property type="entry name" value="Acetyl-CoA synthetase-like"/>
    <property type="match status" value="1"/>
</dbReference>
<protein>
    <recommendedName>
        <fullName evidence="7">4-coumarate--CoA ligase</fullName>
    </recommendedName>
</protein>
<dbReference type="Gene3D" id="3.30.300.30">
    <property type="match status" value="1"/>
</dbReference>
<dbReference type="InterPro" id="IPR000873">
    <property type="entry name" value="AMP-dep_synth/lig_dom"/>
</dbReference>
<comment type="caution">
    <text evidence="5">The sequence shown here is derived from an EMBL/GenBank/DDBJ whole genome shotgun (WGS) entry which is preliminary data.</text>
</comment>
<dbReference type="NCBIfam" id="NF006020">
    <property type="entry name" value="PRK08162.1"/>
    <property type="match status" value="1"/>
</dbReference>
<organism evidence="5 6">
    <name type="scientific">Tetracentron sinense</name>
    <name type="common">Spur-leaf</name>
    <dbReference type="NCBI Taxonomy" id="13715"/>
    <lineage>
        <taxon>Eukaryota</taxon>
        <taxon>Viridiplantae</taxon>
        <taxon>Streptophyta</taxon>
        <taxon>Embryophyta</taxon>
        <taxon>Tracheophyta</taxon>
        <taxon>Spermatophyta</taxon>
        <taxon>Magnoliopsida</taxon>
        <taxon>Trochodendrales</taxon>
        <taxon>Trochodendraceae</taxon>
        <taxon>Tetracentron</taxon>
    </lineage>
</organism>
<proteinExistence type="inferred from homology"/>
<dbReference type="InterPro" id="IPR045851">
    <property type="entry name" value="AMP-bd_C_sf"/>
</dbReference>
<evidence type="ECO:0000259" key="3">
    <source>
        <dbReference type="Pfam" id="PF00501"/>
    </source>
</evidence>
<feature type="domain" description="AMP-binding enzyme C-terminal" evidence="4">
    <location>
        <begin position="482"/>
        <end position="556"/>
    </location>
</feature>
<evidence type="ECO:0008006" key="7">
    <source>
        <dbReference type="Google" id="ProtNLM"/>
    </source>
</evidence>
<sequence>MKQRRTPPTAADRYGIKTLQSSLKSMEGIYQCDANYVHLSPISFLERAGIAYADKVSIVYGSVRYTWRETLERCRRLASALTQMGISHGDIVAAFAPNIPALYELHFGTPMAGAILCALNAWQDSAMLSMRLSELEAKIIFVDSQHLEVVLEAFDILSTKGTKPPMLVLISENDQEISPTVSNTASGNLEYENLLAKGRPDFQVIRPKDECDPISVSYTSGTTSNPKGVVHCHRSAYLNSLAEILLNGMGLMPVYLWTVPMFHCNGWCFPWVMAALGGTNICLRNVSAKIIFDSIAEHKVTHLGGAPSILTMIANAPASDRKPLSYTVEIMTGGAPPPPQVLFNIEGQGFHVTHSYGMSETLGPGTVCMWKPEWESLPRSEQAKLKSRQGLQQLLMEDVDIKDPITMESLPSDGKTIGEVMLRGNVVMRGYFKNLKATNESFRGGWYRTGDLGVRYPDGYIEVKDRSVDVIVSGGENISTVEVETVLFSHPAIFEAVVVGRPDDQLGEVSCAFVKLKEECNASAEEIINFCGHHMPQYMVPRTVIFEEPPKTSTGKMQKYVLREKAKAMGSLPF</sequence>
<dbReference type="InterPro" id="IPR042099">
    <property type="entry name" value="ANL_N_sf"/>
</dbReference>
<dbReference type="PANTHER" id="PTHR43859:SF11">
    <property type="entry name" value="4-COUMARATE--COA LIGASE"/>
    <property type="match status" value="1"/>
</dbReference>
<comment type="similarity">
    <text evidence="1">Belongs to the ATP-dependent AMP-binding enzyme family.</text>
</comment>
<dbReference type="Pfam" id="PF00501">
    <property type="entry name" value="AMP-binding"/>
    <property type="match status" value="1"/>
</dbReference>
<gene>
    <name evidence="5" type="ORF">HHK36_010430</name>
</gene>
<dbReference type="Proteomes" id="UP000655225">
    <property type="component" value="Unassembled WGS sequence"/>
</dbReference>
<dbReference type="PANTHER" id="PTHR43859">
    <property type="entry name" value="ACYL-ACTIVATING ENZYME"/>
    <property type="match status" value="1"/>
</dbReference>
<keyword evidence="2" id="KW-0436">Ligase</keyword>
<dbReference type="GO" id="GO:0016874">
    <property type="term" value="F:ligase activity"/>
    <property type="evidence" value="ECO:0007669"/>
    <property type="project" value="UniProtKB-KW"/>
</dbReference>
<dbReference type="AlphaFoldDB" id="A0A835DJ52"/>
<dbReference type="PROSITE" id="PS00455">
    <property type="entry name" value="AMP_BINDING"/>
    <property type="match status" value="1"/>
</dbReference>
<dbReference type="Pfam" id="PF13193">
    <property type="entry name" value="AMP-binding_C"/>
    <property type="match status" value="1"/>
</dbReference>
<dbReference type="EMBL" id="JABCRI010000006">
    <property type="protein sequence ID" value="KAF8405523.1"/>
    <property type="molecule type" value="Genomic_DNA"/>
</dbReference>